<dbReference type="WBParaSite" id="ACRNAN_scaffold991.g15416.t1">
    <property type="protein sequence ID" value="ACRNAN_scaffold991.g15416.t1"/>
    <property type="gene ID" value="ACRNAN_scaffold991.g15416"/>
</dbReference>
<proteinExistence type="predicted"/>
<evidence type="ECO:0000313" key="3">
    <source>
        <dbReference type="WBParaSite" id="ACRNAN_scaffold991.g15416.t1"/>
    </source>
</evidence>
<sequence>MVILVPKLISRFNNSAISDYLLFAALSIGLLLSEKVSKLKNHQWIYYVGFGFALVGVVIAYFYGILYGFIVFAILIIVLCLGKFFIAKTEEKTVTFRVKNGNDVEEFSIEVNLLPDNSVLKNIAEERRARWFGYASLEDFSYFNQIIAFLKTNDFEDIVDVNGKILNKYCFEIDVLYAISNQADRLKLKNLVDYCKTLINRLVSADTIFTFNVEDQTEMKIFQLPLEKLPANSVFHEYITKREINRDGSITVKGKFLYIHFIMKYLKYRCFVPLIKDGRIVTENGQVLENANLEERDLYFILYEAGMLKLEACRMHCIKLLNSLHMRNLQVITELPERNKIIAQKHPLVIATIGKKLEILTKQQHCIPYALAIQMYFRMKPIYPLFHYVLDLSNDGFKGCKFEYFLGGKEVGKPDIIVEDFDNEQSLRKWIESPNQVVDRLNELNSLIFKKVCGENYYVPPKNDDERIDQVPRQIIKLLQNPIHVQTNEGTLKVDGINMVTSSSTAYSPFKMVKNG</sequence>
<dbReference type="Proteomes" id="UP000887540">
    <property type="component" value="Unplaced"/>
</dbReference>
<feature type="transmembrane region" description="Helical" evidence="1">
    <location>
        <begin position="69"/>
        <end position="87"/>
    </location>
</feature>
<accession>A0A914ESJ2</accession>
<feature type="transmembrane region" description="Helical" evidence="1">
    <location>
        <begin position="12"/>
        <end position="32"/>
    </location>
</feature>
<evidence type="ECO:0000256" key="1">
    <source>
        <dbReference type="SAM" id="Phobius"/>
    </source>
</evidence>
<dbReference type="AlphaFoldDB" id="A0A914ESJ2"/>
<reference evidence="3" key="1">
    <citation type="submission" date="2022-11" db="UniProtKB">
        <authorList>
            <consortium name="WormBaseParasite"/>
        </authorList>
    </citation>
    <scope>IDENTIFICATION</scope>
</reference>
<keyword evidence="1" id="KW-0812">Transmembrane</keyword>
<name>A0A914ESJ2_9BILA</name>
<keyword evidence="1" id="KW-0472">Membrane</keyword>
<organism evidence="2 3">
    <name type="scientific">Acrobeloides nanus</name>
    <dbReference type="NCBI Taxonomy" id="290746"/>
    <lineage>
        <taxon>Eukaryota</taxon>
        <taxon>Metazoa</taxon>
        <taxon>Ecdysozoa</taxon>
        <taxon>Nematoda</taxon>
        <taxon>Chromadorea</taxon>
        <taxon>Rhabditida</taxon>
        <taxon>Tylenchina</taxon>
        <taxon>Cephalobomorpha</taxon>
        <taxon>Cephaloboidea</taxon>
        <taxon>Cephalobidae</taxon>
        <taxon>Acrobeloides</taxon>
    </lineage>
</organism>
<keyword evidence="1" id="KW-1133">Transmembrane helix</keyword>
<protein>
    <submittedName>
        <fullName evidence="3">Uncharacterized protein</fullName>
    </submittedName>
</protein>
<evidence type="ECO:0000313" key="2">
    <source>
        <dbReference type="Proteomes" id="UP000887540"/>
    </source>
</evidence>
<feature type="transmembrane region" description="Helical" evidence="1">
    <location>
        <begin position="44"/>
        <end position="63"/>
    </location>
</feature>
<keyword evidence="2" id="KW-1185">Reference proteome</keyword>